<comment type="caution">
    <text evidence="1">The sequence shown here is derived from an EMBL/GenBank/DDBJ whole genome shotgun (WGS) entry which is preliminary data.</text>
</comment>
<sequence>MVDSKKNYKFDLGVKGLTNKTKSSEHKWKRFNFAICLKFAYYKNKQPKRTL</sequence>
<dbReference type="AlphaFoldDB" id="A0A3M6TS32"/>
<reference evidence="1 2" key="1">
    <citation type="journal article" date="2018" name="Sci. Rep.">
        <title>Comparative analysis of the Pocillopora damicornis genome highlights role of immune system in coral evolution.</title>
        <authorList>
            <person name="Cunning R."/>
            <person name="Bay R.A."/>
            <person name="Gillette P."/>
            <person name="Baker A.C."/>
            <person name="Traylor-Knowles N."/>
        </authorList>
    </citation>
    <scope>NUCLEOTIDE SEQUENCE [LARGE SCALE GENOMIC DNA]</scope>
    <source>
        <strain evidence="1">RSMAS</strain>
        <tissue evidence="1">Whole animal</tissue>
    </source>
</reference>
<keyword evidence="2" id="KW-1185">Reference proteome</keyword>
<evidence type="ECO:0000313" key="1">
    <source>
        <dbReference type="EMBL" id="RMX44149.1"/>
    </source>
</evidence>
<organism evidence="1 2">
    <name type="scientific">Pocillopora damicornis</name>
    <name type="common">Cauliflower coral</name>
    <name type="synonym">Millepora damicornis</name>
    <dbReference type="NCBI Taxonomy" id="46731"/>
    <lineage>
        <taxon>Eukaryota</taxon>
        <taxon>Metazoa</taxon>
        <taxon>Cnidaria</taxon>
        <taxon>Anthozoa</taxon>
        <taxon>Hexacorallia</taxon>
        <taxon>Scleractinia</taxon>
        <taxon>Astrocoeniina</taxon>
        <taxon>Pocilloporidae</taxon>
        <taxon>Pocillopora</taxon>
    </lineage>
</organism>
<name>A0A3M6TS32_POCDA</name>
<protein>
    <submittedName>
        <fullName evidence="1">Uncharacterized protein</fullName>
    </submittedName>
</protein>
<accession>A0A3M6TS32</accession>
<evidence type="ECO:0000313" key="2">
    <source>
        <dbReference type="Proteomes" id="UP000275408"/>
    </source>
</evidence>
<dbReference type="EMBL" id="RCHS01003049">
    <property type="protein sequence ID" value="RMX44149.1"/>
    <property type="molecule type" value="Genomic_DNA"/>
</dbReference>
<gene>
    <name evidence="1" type="ORF">pdam_00002531</name>
</gene>
<proteinExistence type="predicted"/>
<dbReference type="Proteomes" id="UP000275408">
    <property type="component" value="Unassembled WGS sequence"/>
</dbReference>
<feature type="non-terminal residue" evidence="1">
    <location>
        <position position="51"/>
    </location>
</feature>